<proteinExistence type="predicted"/>
<evidence type="ECO:0000256" key="1">
    <source>
        <dbReference type="SAM" id="MobiDB-lite"/>
    </source>
</evidence>
<dbReference type="Gene3D" id="1.25.40.10">
    <property type="entry name" value="Tetratricopeptide repeat domain"/>
    <property type="match status" value="1"/>
</dbReference>
<organism evidence="2 3">
    <name type="scientific">Thalassiosira oceanica</name>
    <name type="common">Marine diatom</name>
    <dbReference type="NCBI Taxonomy" id="159749"/>
    <lineage>
        <taxon>Eukaryota</taxon>
        <taxon>Sar</taxon>
        <taxon>Stramenopiles</taxon>
        <taxon>Ochrophyta</taxon>
        <taxon>Bacillariophyta</taxon>
        <taxon>Coscinodiscophyceae</taxon>
        <taxon>Thalassiosirophycidae</taxon>
        <taxon>Thalassiosirales</taxon>
        <taxon>Thalassiosiraceae</taxon>
        <taxon>Thalassiosira</taxon>
    </lineage>
</organism>
<feature type="compositionally biased region" description="Low complexity" evidence="1">
    <location>
        <begin position="791"/>
        <end position="810"/>
    </location>
</feature>
<gene>
    <name evidence="2" type="ORF">THAOC_28012</name>
</gene>
<dbReference type="InterPro" id="IPR011990">
    <property type="entry name" value="TPR-like_helical_dom_sf"/>
</dbReference>
<dbReference type="AlphaFoldDB" id="K0RG70"/>
<dbReference type="InterPro" id="IPR052748">
    <property type="entry name" value="ISR_Activator"/>
</dbReference>
<keyword evidence="3" id="KW-1185">Reference proteome</keyword>
<evidence type="ECO:0008006" key="4">
    <source>
        <dbReference type="Google" id="ProtNLM"/>
    </source>
</evidence>
<dbReference type="SMART" id="SM00671">
    <property type="entry name" value="SEL1"/>
    <property type="match status" value="3"/>
</dbReference>
<dbReference type="PANTHER" id="PTHR45011:SF1">
    <property type="entry name" value="DAP3-BINDING CELL DEATH ENHANCER 1"/>
    <property type="match status" value="1"/>
</dbReference>
<feature type="region of interest" description="Disordered" evidence="1">
    <location>
        <begin position="650"/>
        <end position="684"/>
    </location>
</feature>
<evidence type="ECO:0000313" key="3">
    <source>
        <dbReference type="Proteomes" id="UP000266841"/>
    </source>
</evidence>
<accession>K0RG70</accession>
<name>K0RG70_THAOC</name>
<evidence type="ECO:0000313" key="2">
    <source>
        <dbReference type="EMBL" id="EJK52683.1"/>
    </source>
</evidence>
<dbReference type="Proteomes" id="UP000266841">
    <property type="component" value="Unassembled WGS sequence"/>
</dbReference>
<feature type="compositionally biased region" description="Low complexity" evidence="1">
    <location>
        <begin position="247"/>
        <end position="256"/>
    </location>
</feature>
<feature type="compositionally biased region" description="Acidic residues" evidence="1">
    <location>
        <begin position="136"/>
        <end position="146"/>
    </location>
</feature>
<feature type="compositionally biased region" description="Basic and acidic residues" evidence="1">
    <location>
        <begin position="665"/>
        <end position="676"/>
    </location>
</feature>
<dbReference type="EMBL" id="AGNL01039393">
    <property type="protein sequence ID" value="EJK52683.1"/>
    <property type="molecule type" value="Genomic_DNA"/>
</dbReference>
<dbReference type="SUPFAM" id="SSF81901">
    <property type="entry name" value="HCP-like"/>
    <property type="match status" value="1"/>
</dbReference>
<dbReference type="PANTHER" id="PTHR45011">
    <property type="entry name" value="DAP3-BINDING CELL DEATH ENHANCER 1"/>
    <property type="match status" value="1"/>
</dbReference>
<feature type="region of interest" description="Disordered" evidence="1">
    <location>
        <begin position="730"/>
        <end position="751"/>
    </location>
</feature>
<feature type="region of interest" description="Disordered" evidence="1">
    <location>
        <begin position="585"/>
        <end position="609"/>
    </location>
</feature>
<sequence length="936" mass="101542">MDEPAGHDPALFNAYSFGFSSLTASSQAFGEAVSLLSVRATLHPALASPEPEMPAAMPAAMISSTAVVLAGIRLITSSSQPRRRFAEPLEPAPVPYRRVQRVHYPVKETVQRSCIEKVLLSSKARTVQSGNSTAPLDDDDDDEDDAQSNSLRDGRLGGLPDGPADHLGEEGVLPRVPDAAASTWASTATAWHSTSAASESGAPTTTTVLIPAGRLPRLRLRFPGTARRAIEVPAVTKADTETPPASPSARPRGSPSRRQEAASVQDGRRQARVDHRKADEEPAPVRAGRRAVSEVDLLPSLRRSGRRSGDSRFFPLRHQKDPVFFSKDVMKICGACVRELPDDSFSAEQRARRQSIRRCEECVAAGNQLVLMKKGRTRSEKDDCPICQLPLPLDIRESLFRECCVKRVCKGCELAARKRGMRDCPFCRAPSPDKSQILAMVRKRVDAGDPVAIFFVGAKYHVGEYGLEKDVTRAVELYERAAELGVKEAHRNLGVTYANGIEVEKDMAKAFRHFEEAAMSGHVPARYNLGCWEYKAGNFDLALQHWMISAKLGEEDSLNKVKTFFMAGLATKNDYASALRGHQSAIEEMSSPDRDEVKNIEKKSRKPPPTLSTELWVVTGFVAEDNVAGLQFAGISLFLSKCPIGLESGPIERPRPGDHGLGLGRAREGPYGEHSSKNSTAASVTKCPSSAKRLSAFDRVVWAELDAVSGTRRRQALGLRGDHVALNERRVRKRRADRDDRVDGPAGDPPGAAVVFDFLAEVEEVGLRLRAPRVGGPRGHRDATDTETPLASPSARRPGSPSTPPSTARGVRVGAAVLREPAEEVPRARVEAVVGRRHAGVEDEARGIAEPAVQAFRTADDRLEWPSGRRTRSPLSSALAVRGRSPCLMVATRPSASQEAALLCFGFGRAVALRPNTHNFPEDSTSPQAPTTIVSP</sequence>
<feature type="region of interest" description="Disordered" evidence="1">
    <location>
        <begin position="126"/>
        <end position="171"/>
    </location>
</feature>
<reference evidence="2 3" key="1">
    <citation type="journal article" date="2012" name="Genome Biol.">
        <title>Genome and low-iron response of an oceanic diatom adapted to chronic iron limitation.</title>
        <authorList>
            <person name="Lommer M."/>
            <person name="Specht M."/>
            <person name="Roy A.S."/>
            <person name="Kraemer L."/>
            <person name="Andreson R."/>
            <person name="Gutowska M.A."/>
            <person name="Wolf J."/>
            <person name="Bergner S.V."/>
            <person name="Schilhabel M.B."/>
            <person name="Klostermeier U.C."/>
            <person name="Beiko R.G."/>
            <person name="Rosenstiel P."/>
            <person name="Hippler M."/>
            <person name="Laroche J."/>
        </authorList>
    </citation>
    <scope>NUCLEOTIDE SEQUENCE [LARGE SCALE GENOMIC DNA]</scope>
    <source>
        <strain evidence="2 3">CCMP1005</strain>
    </source>
</reference>
<dbReference type="eggNOG" id="KOG1550">
    <property type="taxonomic scope" value="Eukaryota"/>
</dbReference>
<feature type="region of interest" description="Disordered" evidence="1">
    <location>
        <begin position="770"/>
        <end position="811"/>
    </location>
</feature>
<feature type="region of interest" description="Disordered" evidence="1">
    <location>
        <begin position="231"/>
        <end position="291"/>
    </location>
</feature>
<protein>
    <recommendedName>
        <fullName evidence="4">RING-type domain-containing protein</fullName>
    </recommendedName>
</protein>
<dbReference type="OrthoDB" id="272077at2759"/>
<dbReference type="InterPro" id="IPR006597">
    <property type="entry name" value="Sel1-like"/>
</dbReference>
<feature type="compositionally biased region" description="Basic and acidic residues" evidence="1">
    <location>
        <begin position="591"/>
        <end position="602"/>
    </location>
</feature>
<feature type="compositionally biased region" description="Basic and acidic residues" evidence="1">
    <location>
        <begin position="266"/>
        <end position="280"/>
    </location>
</feature>
<comment type="caution">
    <text evidence="2">The sequence shown here is derived from an EMBL/GenBank/DDBJ whole genome shotgun (WGS) entry which is preliminary data.</text>
</comment>
<dbReference type="Pfam" id="PF08238">
    <property type="entry name" value="Sel1"/>
    <property type="match status" value="2"/>
</dbReference>